<protein>
    <submittedName>
        <fullName evidence="1">Uncharacterized protein</fullName>
    </submittedName>
</protein>
<dbReference type="Proteomes" id="UP000095767">
    <property type="component" value="Unassembled WGS sequence"/>
</dbReference>
<comment type="caution">
    <text evidence="1">The sequence shown here is derived from an EMBL/GenBank/DDBJ whole genome shotgun (WGS) entry which is preliminary data.</text>
</comment>
<dbReference type="SUPFAM" id="SSF50249">
    <property type="entry name" value="Nucleic acid-binding proteins"/>
    <property type="match status" value="1"/>
</dbReference>
<sequence>MDDLEPSISRTRIRAILDAGNALVGQRVVVAVWVVAGREQGRGAFAFIAVSDGSCPAVLQVVVEAAVLHGAPLARLTPMGTFVLLEGEL</sequence>
<gene>
    <name evidence="1" type="ORF">BAE44_0002462</name>
</gene>
<keyword evidence="2" id="KW-1185">Reference proteome</keyword>
<accession>A0A1E5WH93</accession>
<dbReference type="STRING" id="888268.A0A1E5WH93"/>
<organism evidence="1 2">
    <name type="scientific">Dichanthelium oligosanthes</name>
    <dbReference type="NCBI Taxonomy" id="888268"/>
    <lineage>
        <taxon>Eukaryota</taxon>
        <taxon>Viridiplantae</taxon>
        <taxon>Streptophyta</taxon>
        <taxon>Embryophyta</taxon>
        <taxon>Tracheophyta</taxon>
        <taxon>Spermatophyta</taxon>
        <taxon>Magnoliopsida</taxon>
        <taxon>Liliopsida</taxon>
        <taxon>Poales</taxon>
        <taxon>Poaceae</taxon>
        <taxon>PACMAD clade</taxon>
        <taxon>Panicoideae</taxon>
        <taxon>Panicodae</taxon>
        <taxon>Paniceae</taxon>
        <taxon>Dichantheliinae</taxon>
        <taxon>Dichanthelium</taxon>
    </lineage>
</organism>
<dbReference type="InterPro" id="IPR012340">
    <property type="entry name" value="NA-bd_OB-fold"/>
</dbReference>
<dbReference type="Gene3D" id="2.40.50.140">
    <property type="entry name" value="Nucleic acid-binding proteins"/>
    <property type="match status" value="1"/>
</dbReference>
<name>A0A1E5WH93_9POAL</name>
<evidence type="ECO:0000313" key="1">
    <source>
        <dbReference type="EMBL" id="OEL36520.1"/>
    </source>
</evidence>
<reference evidence="1 2" key="1">
    <citation type="submission" date="2016-09" db="EMBL/GenBank/DDBJ databases">
        <title>The draft genome of Dichanthelium oligosanthes: A C3 panicoid grass species.</title>
        <authorList>
            <person name="Studer A.J."/>
            <person name="Schnable J.C."/>
            <person name="Brutnell T.P."/>
        </authorList>
    </citation>
    <scope>NUCLEOTIDE SEQUENCE [LARGE SCALE GENOMIC DNA]</scope>
    <source>
        <strain evidence="2">cv. Kellogg 1175</strain>
        <tissue evidence="1">Leaf</tissue>
    </source>
</reference>
<dbReference type="AlphaFoldDB" id="A0A1E5WH93"/>
<proteinExistence type="predicted"/>
<evidence type="ECO:0000313" key="2">
    <source>
        <dbReference type="Proteomes" id="UP000095767"/>
    </source>
</evidence>
<dbReference type="EMBL" id="LWDX02008941">
    <property type="protein sequence ID" value="OEL36520.1"/>
    <property type="molecule type" value="Genomic_DNA"/>
</dbReference>